<organism evidence="1 2">
    <name type="scientific">Qipengyuania pelagi</name>
    <dbReference type="NCBI Taxonomy" id="994320"/>
    <lineage>
        <taxon>Bacteria</taxon>
        <taxon>Pseudomonadati</taxon>
        <taxon>Pseudomonadota</taxon>
        <taxon>Alphaproteobacteria</taxon>
        <taxon>Sphingomonadales</taxon>
        <taxon>Erythrobacteraceae</taxon>
        <taxon>Qipengyuania</taxon>
    </lineage>
</organism>
<reference evidence="1 2" key="1">
    <citation type="submission" date="2019-12" db="EMBL/GenBank/DDBJ databases">
        <title>Genomic-based taxomic classification of the family Erythrobacteraceae.</title>
        <authorList>
            <person name="Xu L."/>
        </authorList>
    </citation>
    <scope>NUCLEOTIDE SEQUENCE [LARGE SCALE GENOMIC DNA]</scope>
    <source>
        <strain evidence="1 2">JCM 17468</strain>
    </source>
</reference>
<accession>A0A844Y5Q0</accession>
<keyword evidence="2" id="KW-1185">Reference proteome</keyword>
<comment type="caution">
    <text evidence="1">The sequence shown here is derived from an EMBL/GenBank/DDBJ whole genome shotgun (WGS) entry which is preliminary data.</text>
</comment>
<gene>
    <name evidence="1" type="ORF">GRI47_04625</name>
</gene>
<dbReference type="AlphaFoldDB" id="A0A844Y5Q0"/>
<protein>
    <submittedName>
        <fullName evidence="1">Uncharacterized protein</fullName>
    </submittedName>
</protein>
<name>A0A844Y5Q0_9SPHN</name>
<dbReference type="SUPFAM" id="SSF101386">
    <property type="entry name" value="all-alpha NTP pyrophosphatases"/>
    <property type="match status" value="1"/>
</dbReference>
<dbReference type="RefSeq" id="WP_160660168.1">
    <property type="nucleotide sequence ID" value="NZ_BAABDV010000001.1"/>
</dbReference>
<evidence type="ECO:0000313" key="2">
    <source>
        <dbReference type="Proteomes" id="UP000430272"/>
    </source>
</evidence>
<dbReference type="Proteomes" id="UP000430272">
    <property type="component" value="Unassembled WGS sequence"/>
</dbReference>
<dbReference type="EMBL" id="WTYD01000001">
    <property type="protein sequence ID" value="MXO53291.1"/>
    <property type="molecule type" value="Genomic_DNA"/>
</dbReference>
<sequence>MSSELSSYQRRVEQWLDACFPPAVRSNRAERTHRFLEEALELAQANGCSRDDALALVEYVFGRPVGRPDEEVGGVMVTLAGLCSASGINMDDAGHRELERNWDRIETIRAKQQAKPHGSPLPQ</sequence>
<proteinExistence type="predicted"/>
<evidence type="ECO:0000313" key="1">
    <source>
        <dbReference type="EMBL" id="MXO53291.1"/>
    </source>
</evidence>
<dbReference type="OrthoDB" id="5465318at2"/>